<dbReference type="SMART" id="SM00062">
    <property type="entry name" value="PBPb"/>
    <property type="match status" value="1"/>
</dbReference>
<feature type="signal peptide" evidence="2">
    <location>
        <begin position="1"/>
        <end position="36"/>
    </location>
</feature>
<dbReference type="PANTHER" id="PTHR38834">
    <property type="entry name" value="PERIPLASMIC SUBSTRATE BINDING PROTEIN FAMILY 3"/>
    <property type="match status" value="1"/>
</dbReference>
<dbReference type="Pfam" id="PF00497">
    <property type="entry name" value="SBP_bac_3"/>
    <property type="match status" value="1"/>
</dbReference>
<evidence type="ECO:0000313" key="5">
    <source>
        <dbReference type="Proteomes" id="UP001180616"/>
    </source>
</evidence>
<accession>A0ABY9R5B4</accession>
<feature type="compositionally biased region" description="Basic and acidic residues" evidence="1">
    <location>
        <begin position="273"/>
        <end position="286"/>
    </location>
</feature>
<proteinExistence type="predicted"/>
<dbReference type="RefSeq" id="WP_309541863.1">
    <property type="nucleotide sequence ID" value="NZ_CP133659.1"/>
</dbReference>
<dbReference type="PANTHER" id="PTHR38834:SF3">
    <property type="entry name" value="SOLUTE-BINDING PROTEIN FAMILY 3_N-TERMINAL DOMAIN-CONTAINING PROTEIN"/>
    <property type="match status" value="1"/>
</dbReference>
<evidence type="ECO:0000256" key="1">
    <source>
        <dbReference type="SAM" id="MobiDB-lite"/>
    </source>
</evidence>
<protein>
    <submittedName>
        <fullName evidence="4">Transporter substrate-binding domain-containing protein</fullName>
    </submittedName>
</protein>
<dbReference type="SUPFAM" id="SSF53850">
    <property type="entry name" value="Periplasmic binding protein-like II"/>
    <property type="match status" value="1"/>
</dbReference>
<evidence type="ECO:0000259" key="3">
    <source>
        <dbReference type="SMART" id="SM00062"/>
    </source>
</evidence>
<dbReference type="Gene3D" id="3.40.190.10">
    <property type="entry name" value="Periplasmic binding protein-like II"/>
    <property type="match status" value="2"/>
</dbReference>
<feature type="chain" id="PRO_5047038405" evidence="2">
    <location>
        <begin position="37"/>
        <end position="286"/>
    </location>
</feature>
<keyword evidence="5" id="KW-1185">Reference proteome</keyword>
<dbReference type="Proteomes" id="UP001180616">
    <property type="component" value="Chromosome"/>
</dbReference>
<name>A0ABY9R5B4_9BACT</name>
<feature type="domain" description="Solute-binding protein family 3/N-terminal" evidence="3">
    <location>
        <begin position="36"/>
        <end position="251"/>
    </location>
</feature>
<gene>
    <name evidence="4" type="ORF">KPS_000453</name>
</gene>
<organism evidence="4 5">
    <name type="scientific">Nitratidesulfovibrio liaohensis</name>
    <dbReference type="NCBI Taxonomy" id="2604158"/>
    <lineage>
        <taxon>Bacteria</taxon>
        <taxon>Pseudomonadati</taxon>
        <taxon>Thermodesulfobacteriota</taxon>
        <taxon>Desulfovibrionia</taxon>
        <taxon>Desulfovibrionales</taxon>
        <taxon>Desulfovibrionaceae</taxon>
        <taxon>Nitratidesulfovibrio</taxon>
    </lineage>
</organism>
<dbReference type="InterPro" id="IPR001638">
    <property type="entry name" value="Solute-binding_3/MltF_N"/>
</dbReference>
<keyword evidence="2" id="KW-0732">Signal</keyword>
<feature type="region of interest" description="Disordered" evidence="1">
    <location>
        <begin position="267"/>
        <end position="286"/>
    </location>
</feature>
<evidence type="ECO:0000256" key="2">
    <source>
        <dbReference type="SAM" id="SignalP"/>
    </source>
</evidence>
<dbReference type="EMBL" id="CP133659">
    <property type="protein sequence ID" value="WMW65924.1"/>
    <property type="molecule type" value="Genomic_DNA"/>
</dbReference>
<evidence type="ECO:0000313" key="4">
    <source>
        <dbReference type="EMBL" id="WMW65924.1"/>
    </source>
</evidence>
<reference evidence="4" key="1">
    <citation type="submission" date="2023-09" db="EMBL/GenBank/DDBJ databases">
        <authorList>
            <consortium name="CW5 consortium"/>
            <person name="Lu C.-W."/>
        </authorList>
    </citation>
    <scope>NUCLEOTIDE SEQUENCE</scope>
    <source>
        <strain evidence="4">KPS</strain>
    </source>
</reference>
<sequence>MFPVGTRAHVLRACLVVLTLCAVLGNSVVCPRPASALTLLTEDLPPFNFVQDNAPRGPGVDIVMEVLRRNGLAPSSEDIRVLPWPGAYHLALNTPDALLFCTARTPEREKQFKWVGPIMRVTVGTVVRKDSRLSPRQWRDLQGLRVGTVRNTVGEQLLIEQGVPSAMLHSATTPGDAVRMLAAGRVDVLAFNIHSTLYMMKQGNIDSAEYTVSMVLQKLDLYMAFNTDVDDALLHRLQSTLDAMRCNGGSPGTSDFSRMVQPYSPYFPPGSFPEERNCPRSGAAER</sequence>